<gene>
    <name evidence="2" type="ORF">CLUMA_CG018763</name>
</gene>
<dbReference type="EMBL" id="CVRI01000065">
    <property type="protein sequence ID" value="CRL05734.1"/>
    <property type="molecule type" value="Genomic_DNA"/>
</dbReference>
<sequence length="63" mass="7197">MSVSEKMKPNAFHLMLMNAFCSYLKCIFNIVLQSTTSHSIGEILTRIYSGKLDPNEILLFLDK</sequence>
<name>A0A1J1J2R3_9DIPT</name>
<evidence type="ECO:0000313" key="3">
    <source>
        <dbReference type="Proteomes" id="UP000183832"/>
    </source>
</evidence>
<evidence type="ECO:0000313" key="2">
    <source>
        <dbReference type="EMBL" id="CRL05734.1"/>
    </source>
</evidence>
<keyword evidence="1" id="KW-0812">Transmembrane</keyword>
<evidence type="ECO:0000256" key="1">
    <source>
        <dbReference type="SAM" id="Phobius"/>
    </source>
</evidence>
<keyword evidence="3" id="KW-1185">Reference proteome</keyword>
<accession>A0A1J1J2R3</accession>
<organism evidence="2 3">
    <name type="scientific">Clunio marinus</name>
    <dbReference type="NCBI Taxonomy" id="568069"/>
    <lineage>
        <taxon>Eukaryota</taxon>
        <taxon>Metazoa</taxon>
        <taxon>Ecdysozoa</taxon>
        <taxon>Arthropoda</taxon>
        <taxon>Hexapoda</taxon>
        <taxon>Insecta</taxon>
        <taxon>Pterygota</taxon>
        <taxon>Neoptera</taxon>
        <taxon>Endopterygota</taxon>
        <taxon>Diptera</taxon>
        <taxon>Nematocera</taxon>
        <taxon>Chironomoidea</taxon>
        <taxon>Chironomidae</taxon>
        <taxon>Clunio</taxon>
    </lineage>
</organism>
<reference evidence="2 3" key="1">
    <citation type="submission" date="2015-04" db="EMBL/GenBank/DDBJ databases">
        <authorList>
            <person name="Syromyatnikov M.Y."/>
            <person name="Popov V.N."/>
        </authorList>
    </citation>
    <scope>NUCLEOTIDE SEQUENCE [LARGE SCALE GENOMIC DNA]</scope>
</reference>
<protein>
    <submittedName>
        <fullName evidence="2">CLUMA_CG018763, isoform A</fullName>
    </submittedName>
</protein>
<feature type="transmembrane region" description="Helical" evidence="1">
    <location>
        <begin position="12"/>
        <end position="32"/>
    </location>
</feature>
<dbReference type="AlphaFoldDB" id="A0A1J1J2R3"/>
<keyword evidence="1" id="KW-1133">Transmembrane helix</keyword>
<proteinExistence type="predicted"/>
<keyword evidence="1" id="KW-0472">Membrane</keyword>
<dbReference type="Proteomes" id="UP000183832">
    <property type="component" value="Unassembled WGS sequence"/>
</dbReference>